<sequence length="245" mass="28318">MLSLDKIYTQLSYVEKHGLLGELQRVYQRLPETTCEKCSTCCTVPSPAYVIEFLNMFNYMKNNLSDKIPDIIERCIKFYFLELVDINSKCPFVDPEENTCLVYPVRPFTCRGYGLFDKGDVRDAREEMLRLAERYKKEYDIILPDEVVNYQLPRCGRVKVVGGKKIMPELLEISIADVARLESGLFPMEIVDSEYTFVPFPTHLALTVLGEGARARRHRIMKEYLDSGSSVLLNGYVEKYRSYAI</sequence>
<dbReference type="Pfam" id="PF03692">
    <property type="entry name" value="CxxCxxCC"/>
    <property type="match status" value="1"/>
</dbReference>
<keyword evidence="2" id="KW-1185">Reference proteome</keyword>
<dbReference type="AlphaFoldDB" id="A0A2L2XDS8"/>
<accession>A0A2L2XDS8</accession>
<protein>
    <recommendedName>
        <fullName evidence="3">YkgJ family cysteine cluster protein</fullName>
    </recommendedName>
</protein>
<dbReference type="EMBL" id="BFAV01000141">
    <property type="protein sequence ID" value="GBF34507.1"/>
    <property type="molecule type" value="Genomic_DNA"/>
</dbReference>
<evidence type="ECO:0000313" key="1">
    <source>
        <dbReference type="EMBL" id="GBF34507.1"/>
    </source>
</evidence>
<dbReference type="RefSeq" id="WP_104372749.1">
    <property type="nucleotide sequence ID" value="NZ_BFAV01000141.1"/>
</dbReference>
<evidence type="ECO:0008006" key="3">
    <source>
        <dbReference type="Google" id="ProtNLM"/>
    </source>
</evidence>
<evidence type="ECO:0000313" key="2">
    <source>
        <dbReference type="Proteomes" id="UP000239549"/>
    </source>
</evidence>
<comment type="caution">
    <text evidence="1">The sequence shown here is derived from an EMBL/GenBank/DDBJ whole genome shotgun (WGS) entry which is preliminary data.</text>
</comment>
<reference evidence="2" key="1">
    <citation type="submission" date="2018-02" db="EMBL/GenBank/DDBJ databases">
        <title>Genome sequence of Desulfocucumis palustris strain NAW-5.</title>
        <authorList>
            <person name="Watanabe M."/>
            <person name="Kojima H."/>
            <person name="Fukui M."/>
        </authorList>
    </citation>
    <scope>NUCLEOTIDE SEQUENCE [LARGE SCALE GENOMIC DNA]</scope>
    <source>
        <strain evidence="2">NAW-5</strain>
    </source>
</reference>
<name>A0A2L2XDS8_9FIRM</name>
<organism evidence="1 2">
    <name type="scientific">Desulfocucumis palustris</name>
    <dbReference type="NCBI Taxonomy" id="1898651"/>
    <lineage>
        <taxon>Bacteria</taxon>
        <taxon>Bacillati</taxon>
        <taxon>Bacillota</taxon>
        <taxon>Clostridia</taxon>
        <taxon>Eubacteriales</taxon>
        <taxon>Desulfocucumaceae</taxon>
        <taxon>Desulfocucumis</taxon>
    </lineage>
</organism>
<proteinExistence type="predicted"/>
<dbReference type="InterPro" id="IPR005358">
    <property type="entry name" value="Puta_zinc/iron-chelating_dom"/>
</dbReference>
<dbReference type="OrthoDB" id="9810361at2"/>
<dbReference type="Proteomes" id="UP000239549">
    <property type="component" value="Unassembled WGS sequence"/>
</dbReference>
<gene>
    <name evidence="1" type="ORF">DCCM_3625</name>
</gene>